<feature type="region of interest" description="Disordered" evidence="2">
    <location>
        <begin position="66"/>
        <end position="100"/>
    </location>
</feature>
<gene>
    <name evidence="4" type="ORF">B1A_15924</name>
</gene>
<dbReference type="PANTHER" id="PTHR33678:SF2">
    <property type="match status" value="1"/>
</dbReference>
<dbReference type="PANTHER" id="PTHR33678">
    <property type="entry name" value="BLL1576 PROTEIN"/>
    <property type="match status" value="1"/>
</dbReference>
<dbReference type="InterPro" id="IPR052344">
    <property type="entry name" value="Transposase-related"/>
</dbReference>
<feature type="coiled-coil region" evidence="1">
    <location>
        <begin position="21"/>
        <end position="48"/>
    </location>
</feature>
<protein>
    <submittedName>
        <fullName evidence="4">Transposase</fullName>
    </submittedName>
</protein>
<keyword evidence="1" id="KW-0175">Coiled coil</keyword>
<sequence length="482" mass="55668">MHYINIMIKLLAETPGDQDMIDKILRAFDQLRKRLEDKNRELEEYKKRHPATVGIKNGKSYEIRDGAAHENTPSISQDDPASMPWRRSPGAQDGHKGHFRKTPNITERITIHAKGYTCPICYSCLVRRGIRHRTVEDIPEIMPDVIEYRIERMYCKHCRIMVEPDVTEALPSSRLSIRAMLIIAYFRTGMRMSVENVSRMMKEVFGIHVSEGEIQNILSQLSNALGDEYTRLLDSIRESSYRHMDSTSWRIDGDNYNLWTFVTRCAAIFVISKSNGHEVPLEILGKHNGTDIHDRHRAFDTLAGKTGNDQQPCWSHIICDAKELEQFYGEDGGRIKRAIQEIHEEGKLFMGKGTPEDVDKLYHKLVFLLTADYESMKCRNFVKNLLKIRKEWLLKFVTDPDVESTNNRAERALRPSVICRKVSGGSRSEDGAKTYETITSILYTAKLRKQNFIRDVPGMLAKRKRIPYLYRKRKSSRDADPG</sequence>
<comment type="caution">
    <text evidence="4">The sequence shown here is derived from an EMBL/GenBank/DDBJ whole genome shotgun (WGS) entry which is preliminary data.</text>
</comment>
<accession>T0Z3A1</accession>
<proteinExistence type="predicted"/>
<dbReference type="InterPro" id="IPR004291">
    <property type="entry name" value="Transposase_IS66_central"/>
</dbReference>
<reference evidence="4" key="2">
    <citation type="journal article" date="2014" name="ISME J.">
        <title>Microbial stratification in low pH oxic and suboxic macroscopic growths along an acid mine drainage.</title>
        <authorList>
            <person name="Mendez-Garcia C."/>
            <person name="Mesa V."/>
            <person name="Sprenger R.R."/>
            <person name="Richter M."/>
            <person name="Diez M.S."/>
            <person name="Solano J."/>
            <person name="Bargiela R."/>
            <person name="Golyshina O.V."/>
            <person name="Manteca A."/>
            <person name="Ramos J.L."/>
            <person name="Gallego J.R."/>
            <person name="Llorente I."/>
            <person name="Martins Dos Santos V.A."/>
            <person name="Jensen O.N."/>
            <person name="Pelaez A.I."/>
            <person name="Sanchez J."/>
            <person name="Ferrer M."/>
        </authorList>
    </citation>
    <scope>NUCLEOTIDE SEQUENCE</scope>
</reference>
<dbReference type="Pfam" id="PF03050">
    <property type="entry name" value="DDE_Tnp_IS66"/>
    <property type="match status" value="1"/>
</dbReference>
<dbReference type="EMBL" id="AUZX01011691">
    <property type="protein sequence ID" value="EQD42441.1"/>
    <property type="molecule type" value="Genomic_DNA"/>
</dbReference>
<evidence type="ECO:0000313" key="4">
    <source>
        <dbReference type="EMBL" id="EQD42441.1"/>
    </source>
</evidence>
<organism evidence="4">
    <name type="scientific">mine drainage metagenome</name>
    <dbReference type="NCBI Taxonomy" id="410659"/>
    <lineage>
        <taxon>unclassified sequences</taxon>
        <taxon>metagenomes</taxon>
        <taxon>ecological metagenomes</taxon>
    </lineage>
</organism>
<evidence type="ECO:0000256" key="2">
    <source>
        <dbReference type="SAM" id="MobiDB-lite"/>
    </source>
</evidence>
<feature type="domain" description="Transposase IS66 central" evidence="3">
    <location>
        <begin position="189"/>
        <end position="433"/>
    </location>
</feature>
<evidence type="ECO:0000259" key="3">
    <source>
        <dbReference type="Pfam" id="PF03050"/>
    </source>
</evidence>
<name>T0Z3A1_9ZZZZ</name>
<dbReference type="AlphaFoldDB" id="T0Z3A1"/>
<reference evidence="4" key="1">
    <citation type="submission" date="2013-08" db="EMBL/GenBank/DDBJ databases">
        <authorList>
            <person name="Mendez C."/>
            <person name="Richter M."/>
            <person name="Ferrer M."/>
            <person name="Sanchez J."/>
        </authorList>
    </citation>
    <scope>NUCLEOTIDE SEQUENCE</scope>
</reference>
<dbReference type="NCBIfam" id="NF033517">
    <property type="entry name" value="transpos_IS66"/>
    <property type="match status" value="1"/>
</dbReference>
<evidence type="ECO:0000256" key="1">
    <source>
        <dbReference type="SAM" id="Coils"/>
    </source>
</evidence>